<dbReference type="eggNOG" id="ENOG502TG9J">
    <property type="taxonomic scope" value="Eukaryota"/>
</dbReference>
<gene>
    <name evidence="7 9" type="primary">srw-112</name>
    <name evidence="7" type="ORF">CELE_K12D9.9</name>
    <name evidence="9" type="ORF">K12D9.9</name>
</gene>
<reference evidence="7 8" key="1">
    <citation type="journal article" date="1998" name="Science">
        <title>Genome sequence of the nematode C. elegans: a platform for investigating biology.</title>
        <authorList>
            <consortium name="The C. elegans sequencing consortium"/>
            <person name="Sulson J.E."/>
            <person name="Waterston R."/>
        </authorList>
    </citation>
    <scope>NUCLEOTIDE SEQUENCE [LARGE SCALE GENOMIC DNA]</scope>
    <source>
        <strain evidence="7 8">Bristol N2</strain>
    </source>
</reference>
<keyword evidence="7" id="KW-0675">Receptor</keyword>
<dbReference type="HOGENOM" id="CLU_043715_1_0_1"/>
<accession>P91384</accession>
<dbReference type="PIR" id="T25823">
    <property type="entry name" value="T25823"/>
</dbReference>
<dbReference type="KEGG" id="cel:CELE_K12D9.9"/>
<dbReference type="UCSC" id="K12D9.9">
    <property type="organism name" value="c. elegans"/>
</dbReference>
<keyword evidence="3 5" id="KW-1133">Transmembrane helix</keyword>
<dbReference type="InterPro" id="IPR019427">
    <property type="entry name" value="7TM_GPCR_serpentine_rcpt_Srw"/>
</dbReference>
<evidence type="ECO:0000256" key="4">
    <source>
        <dbReference type="ARBA" id="ARBA00023136"/>
    </source>
</evidence>
<dbReference type="PANTHER" id="PTHR22751">
    <property type="entry name" value="G-PROTEIN COUPLED RECEPTOR-RELATED"/>
    <property type="match status" value="1"/>
</dbReference>
<feature type="transmembrane region" description="Helical" evidence="5">
    <location>
        <begin position="309"/>
        <end position="337"/>
    </location>
</feature>
<dbReference type="CDD" id="cd14978">
    <property type="entry name" value="7tmA_FMRFamide_R-like"/>
    <property type="match status" value="1"/>
</dbReference>
<comment type="subcellular location">
    <subcellularLocation>
        <location evidence="1">Membrane</location>
    </subcellularLocation>
</comment>
<protein>
    <submittedName>
        <fullName evidence="7">G-protein coupled receptors family 1 profile domain-containing protein</fullName>
    </submittedName>
</protein>
<feature type="transmembrane region" description="Helical" evidence="5">
    <location>
        <begin position="276"/>
        <end position="297"/>
    </location>
</feature>
<keyword evidence="2 5" id="KW-0812">Transmembrane</keyword>
<dbReference type="GO" id="GO:0008528">
    <property type="term" value="F:G protein-coupled peptide receptor activity"/>
    <property type="evidence" value="ECO:0007669"/>
    <property type="project" value="InterPro"/>
</dbReference>
<dbReference type="SUPFAM" id="SSF81321">
    <property type="entry name" value="Family A G protein-coupled receptor-like"/>
    <property type="match status" value="1"/>
</dbReference>
<evidence type="ECO:0000313" key="9">
    <source>
        <dbReference type="WormBase" id="K12D9.9"/>
    </source>
</evidence>
<dbReference type="InterPro" id="IPR017452">
    <property type="entry name" value="GPCR_Rhodpsn_7TM"/>
</dbReference>
<dbReference type="GeneID" id="187330"/>
<name>P91384_CAEEL</name>
<dbReference type="Pfam" id="PF10324">
    <property type="entry name" value="7TM_GPCR_Srw"/>
    <property type="match status" value="1"/>
</dbReference>
<evidence type="ECO:0000313" key="7">
    <source>
        <dbReference type="EMBL" id="CCD67261.1"/>
    </source>
</evidence>
<dbReference type="Proteomes" id="UP000001940">
    <property type="component" value="Chromosome V"/>
</dbReference>
<feature type="transmembrane region" description="Helical" evidence="5">
    <location>
        <begin position="41"/>
        <end position="58"/>
    </location>
</feature>
<dbReference type="WormBase" id="K12D9.9">
    <property type="protein sequence ID" value="CE34346"/>
    <property type="gene ID" value="WBGene00005859"/>
    <property type="gene designation" value="srw-112"/>
</dbReference>
<sequence length="375" mass="43151">MQACDNARQNFPTLEKSTARALCSFLNDFVNFVDVVNKHKFYIYYLVVLINLFHVIVLTRPSMRTSSINIIMTAVAIADIISAIYNIHLKIVLILTDIYPCYSKNLYHNLIILDNCLYCLQDYTRRCSTWLSLSIATIRTLVVRNPMDPKYEKLSNPKTAVIVIFTICSLCLPTTVLQYFKAGFIENEEANACKGNEMVDEYYYRGLSDLFMDNEMLIYNIFFYLEGVTSKLIPCLLYPIATVFLIIEIRKAAINRKKISSSSSSQQDSSGRTTKLIFYLTVIFYIGEFPMAVFYILNPILQMSIQWGFYTYLVYFEFLFSTLLTATTAIHMPICLLMSSQYKITAKDVIFGGYQHKLRKSESSVISIRPSSQTR</sequence>
<dbReference type="SMR" id="P91384"/>
<dbReference type="PhylomeDB" id="P91384"/>
<dbReference type="OrthoDB" id="10467784at2759"/>
<feature type="transmembrane region" description="Helical" evidence="5">
    <location>
        <begin position="221"/>
        <end position="247"/>
    </location>
</feature>
<evidence type="ECO:0000313" key="8">
    <source>
        <dbReference type="Proteomes" id="UP000001940"/>
    </source>
</evidence>
<keyword evidence="4 5" id="KW-0472">Membrane</keyword>
<evidence type="ECO:0000256" key="5">
    <source>
        <dbReference type="SAM" id="Phobius"/>
    </source>
</evidence>
<dbReference type="PaxDb" id="6239-K12D9.9"/>
<dbReference type="EMBL" id="BX284605">
    <property type="protein sequence ID" value="CCD67261.1"/>
    <property type="molecule type" value="Genomic_DNA"/>
</dbReference>
<dbReference type="AlphaFoldDB" id="P91384"/>
<dbReference type="InParanoid" id="P91384"/>
<dbReference type="GO" id="GO:0016020">
    <property type="term" value="C:membrane"/>
    <property type="evidence" value="ECO:0007669"/>
    <property type="project" value="UniProtKB-SubCell"/>
</dbReference>
<evidence type="ECO:0000259" key="6">
    <source>
        <dbReference type="PROSITE" id="PS50262"/>
    </source>
</evidence>
<dbReference type="PANTHER" id="PTHR22751:SF288">
    <property type="entry name" value="G-PROTEIN COUPLED RECEPTORS FAMILY 1 PROFILE DOMAIN-CONTAINING PROTEIN"/>
    <property type="match status" value="1"/>
</dbReference>
<feature type="domain" description="G-protein coupled receptors family 1 profile" evidence="6">
    <location>
        <begin position="50"/>
        <end position="336"/>
    </location>
</feature>
<proteinExistence type="predicted"/>
<evidence type="ECO:0000256" key="1">
    <source>
        <dbReference type="ARBA" id="ARBA00004370"/>
    </source>
</evidence>
<feature type="transmembrane region" description="Helical" evidence="5">
    <location>
        <begin position="70"/>
        <end position="87"/>
    </location>
</feature>
<dbReference type="OMA" id="NEEANAC"/>
<keyword evidence="8" id="KW-1185">Reference proteome</keyword>
<dbReference type="Gene3D" id="1.20.1070.10">
    <property type="entry name" value="Rhodopsin 7-helix transmembrane proteins"/>
    <property type="match status" value="1"/>
</dbReference>
<organism evidence="7 8">
    <name type="scientific">Caenorhabditis elegans</name>
    <dbReference type="NCBI Taxonomy" id="6239"/>
    <lineage>
        <taxon>Eukaryota</taxon>
        <taxon>Metazoa</taxon>
        <taxon>Ecdysozoa</taxon>
        <taxon>Nematoda</taxon>
        <taxon>Chromadorea</taxon>
        <taxon>Rhabditida</taxon>
        <taxon>Rhabditina</taxon>
        <taxon>Rhabditomorpha</taxon>
        <taxon>Rhabditoidea</taxon>
        <taxon>Rhabditidae</taxon>
        <taxon>Peloderinae</taxon>
        <taxon>Caenorhabditis</taxon>
    </lineage>
</organism>
<dbReference type="CTD" id="187330"/>
<evidence type="ECO:0000256" key="3">
    <source>
        <dbReference type="ARBA" id="ARBA00022989"/>
    </source>
</evidence>
<dbReference type="RefSeq" id="NP_503820.2">
    <property type="nucleotide sequence ID" value="NM_071419.2"/>
</dbReference>
<feature type="transmembrane region" description="Helical" evidence="5">
    <location>
        <begin position="159"/>
        <end position="180"/>
    </location>
</feature>
<dbReference type="AGR" id="WB:WBGene00005859"/>
<evidence type="ECO:0000256" key="2">
    <source>
        <dbReference type="ARBA" id="ARBA00022692"/>
    </source>
</evidence>
<dbReference type="PROSITE" id="PS50262">
    <property type="entry name" value="G_PROTEIN_RECEP_F1_2"/>
    <property type="match status" value="1"/>
</dbReference>